<dbReference type="InterPro" id="IPR036259">
    <property type="entry name" value="MFS_trans_sf"/>
</dbReference>
<evidence type="ECO:0000313" key="11">
    <source>
        <dbReference type="Proteomes" id="UP001244207"/>
    </source>
</evidence>
<comment type="caution">
    <text evidence="10">The sequence shown here is derived from an EMBL/GenBank/DDBJ whole genome shotgun (WGS) entry which is preliminary data.</text>
</comment>
<dbReference type="NCBIfam" id="TIGR00879">
    <property type="entry name" value="SP"/>
    <property type="match status" value="1"/>
</dbReference>
<keyword evidence="5 8" id="KW-1133">Transmembrane helix</keyword>
<evidence type="ECO:0000259" key="9">
    <source>
        <dbReference type="PROSITE" id="PS50850"/>
    </source>
</evidence>
<feature type="transmembrane region" description="Helical" evidence="8">
    <location>
        <begin position="95"/>
        <end position="113"/>
    </location>
</feature>
<evidence type="ECO:0000256" key="2">
    <source>
        <dbReference type="ARBA" id="ARBA00010992"/>
    </source>
</evidence>
<feature type="transmembrane region" description="Helical" evidence="8">
    <location>
        <begin position="152"/>
        <end position="171"/>
    </location>
</feature>
<dbReference type="EMBL" id="JAHMHS010000224">
    <property type="protein sequence ID" value="KAK1706603.1"/>
    <property type="molecule type" value="Genomic_DNA"/>
</dbReference>
<evidence type="ECO:0000256" key="4">
    <source>
        <dbReference type="ARBA" id="ARBA00022692"/>
    </source>
</evidence>
<evidence type="ECO:0000256" key="6">
    <source>
        <dbReference type="ARBA" id="ARBA00023136"/>
    </source>
</evidence>
<comment type="subcellular location">
    <subcellularLocation>
        <location evidence="1">Membrane</location>
        <topology evidence="1">Multi-pass membrane protein</topology>
    </subcellularLocation>
</comment>
<keyword evidence="11" id="KW-1185">Reference proteome</keyword>
<dbReference type="AlphaFoldDB" id="A0AAD8UA83"/>
<proteinExistence type="inferred from homology"/>
<feature type="transmembrane region" description="Helical" evidence="8">
    <location>
        <begin position="314"/>
        <end position="334"/>
    </location>
</feature>
<dbReference type="Gene3D" id="1.20.1250.20">
    <property type="entry name" value="MFS general substrate transporter like domains"/>
    <property type="match status" value="1"/>
</dbReference>
<dbReference type="PANTHER" id="PTHR48022:SF26">
    <property type="entry name" value="MAJOR FACILITATOR SUPERFAMILY (MFS) PROFILE DOMAIN-CONTAINING PROTEIN-RELATED"/>
    <property type="match status" value="1"/>
</dbReference>
<keyword evidence="6 8" id="KW-0472">Membrane</keyword>
<gene>
    <name evidence="10" type="ORF">BDZ83DRAFT_593723</name>
</gene>
<dbReference type="PRINTS" id="PR00171">
    <property type="entry name" value="SUGRTRNSPORT"/>
</dbReference>
<evidence type="ECO:0000256" key="8">
    <source>
        <dbReference type="SAM" id="Phobius"/>
    </source>
</evidence>
<feature type="transmembrane region" description="Helical" evidence="8">
    <location>
        <begin position="183"/>
        <end position="204"/>
    </location>
</feature>
<evidence type="ECO:0000256" key="1">
    <source>
        <dbReference type="ARBA" id="ARBA00004141"/>
    </source>
</evidence>
<comment type="similarity">
    <text evidence="2 7">Belongs to the major facilitator superfamily. Sugar transporter (TC 2.A.1.1) family.</text>
</comment>
<dbReference type="Pfam" id="PF00083">
    <property type="entry name" value="Sugar_tr"/>
    <property type="match status" value="1"/>
</dbReference>
<feature type="transmembrane region" description="Helical" evidence="8">
    <location>
        <begin position="64"/>
        <end position="83"/>
    </location>
</feature>
<dbReference type="RefSeq" id="XP_060357858.1">
    <property type="nucleotide sequence ID" value="XM_060506657.1"/>
</dbReference>
<evidence type="ECO:0000256" key="3">
    <source>
        <dbReference type="ARBA" id="ARBA00022448"/>
    </source>
</evidence>
<dbReference type="PROSITE" id="PS50850">
    <property type="entry name" value="MFS"/>
    <property type="match status" value="1"/>
</dbReference>
<dbReference type="PROSITE" id="PS00216">
    <property type="entry name" value="SUGAR_TRANSPORT_1"/>
    <property type="match status" value="1"/>
</dbReference>
<dbReference type="GO" id="GO:0005351">
    <property type="term" value="F:carbohydrate:proton symporter activity"/>
    <property type="evidence" value="ECO:0007669"/>
    <property type="project" value="TreeGrafter"/>
</dbReference>
<keyword evidence="3 7" id="KW-0813">Transport</keyword>
<dbReference type="PANTHER" id="PTHR48022">
    <property type="entry name" value="PLASTIDIC GLUCOSE TRANSPORTER 4"/>
    <property type="match status" value="1"/>
</dbReference>
<name>A0AAD8UA83_GLOAC</name>
<dbReference type="InterPro" id="IPR020846">
    <property type="entry name" value="MFS_dom"/>
</dbReference>
<feature type="transmembrane region" description="Helical" evidence="8">
    <location>
        <begin position="377"/>
        <end position="398"/>
    </location>
</feature>
<dbReference type="GO" id="GO:0016020">
    <property type="term" value="C:membrane"/>
    <property type="evidence" value="ECO:0007669"/>
    <property type="project" value="UniProtKB-SubCell"/>
</dbReference>
<protein>
    <submittedName>
        <fullName evidence="10">General substrate transporter</fullName>
    </submittedName>
</protein>
<evidence type="ECO:0000256" key="5">
    <source>
        <dbReference type="ARBA" id="ARBA00022989"/>
    </source>
</evidence>
<dbReference type="GeneID" id="85390556"/>
<dbReference type="InterPro" id="IPR005828">
    <property type="entry name" value="MFS_sugar_transport-like"/>
</dbReference>
<keyword evidence="4 8" id="KW-0812">Transmembrane</keyword>
<feature type="domain" description="Major facilitator superfamily (MFS) profile" evidence="9">
    <location>
        <begin position="22"/>
        <end position="422"/>
    </location>
</feature>
<evidence type="ECO:0000256" key="7">
    <source>
        <dbReference type="RuleBase" id="RU003346"/>
    </source>
</evidence>
<evidence type="ECO:0000313" key="10">
    <source>
        <dbReference type="EMBL" id="KAK1706603.1"/>
    </source>
</evidence>
<organism evidence="10 11">
    <name type="scientific">Glomerella acutata</name>
    <name type="common">Colletotrichum acutatum</name>
    <dbReference type="NCBI Taxonomy" id="27357"/>
    <lineage>
        <taxon>Eukaryota</taxon>
        <taxon>Fungi</taxon>
        <taxon>Dikarya</taxon>
        <taxon>Ascomycota</taxon>
        <taxon>Pezizomycotina</taxon>
        <taxon>Sordariomycetes</taxon>
        <taxon>Hypocreomycetidae</taxon>
        <taxon>Glomerellales</taxon>
        <taxon>Glomerellaceae</taxon>
        <taxon>Colletotrichum</taxon>
        <taxon>Colletotrichum acutatum species complex</taxon>
    </lineage>
</organism>
<accession>A0AAD8UA83</accession>
<dbReference type="InterPro" id="IPR005829">
    <property type="entry name" value="Sugar_transporter_CS"/>
</dbReference>
<feature type="transmembrane region" description="Helical" evidence="8">
    <location>
        <begin position="341"/>
        <end position="365"/>
    </location>
</feature>
<feature type="transmembrane region" description="Helical" evidence="8">
    <location>
        <begin position="20"/>
        <end position="44"/>
    </location>
</feature>
<sequence>MATTASKTPYFGLKGKWLTYWITFACSVDMLMFGYDQAVFSGVIVTDDFLELHDLVGPEKTRMLSTITAIYDIGCFVGAILAFTIGESLGRTKSILIGTAIMSIGAILMASSYNLAQMFVGRIVLGIGNGVNTATAPIWQTETAPAHWRGKLVMFEMMMNIVGFSLCNWINFGLSYAGGAVAWRFPLAFQFVFIIALFATVPWLPESPRWLISHGREEEATQILSCLEAKPEDDAFVISQKEEIRFSIDYEREHRIQWRDLLRPDPGATRPLRRIILGAGTQFMQQFEGINIMSYYMPAVLISAVGLSNELARLLTAVNSLTYLIFSCVSVTLVERWGRRGLMLLSTAGQGLAFLVITILLRYGGPEGNQRASEGSIVFFFLYFMAFGLGMLGVPWLYPTEINSIAMRTKGAAVATATNWYN</sequence>
<dbReference type="InterPro" id="IPR050360">
    <property type="entry name" value="MFS_Sugar_Transporters"/>
</dbReference>
<dbReference type="InterPro" id="IPR003663">
    <property type="entry name" value="Sugar/inositol_transpt"/>
</dbReference>
<reference evidence="10" key="1">
    <citation type="submission" date="2021-12" db="EMBL/GenBank/DDBJ databases">
        <title>Comparative genomics, transcriptomics and evolutionary studies reveal genomic signatures of adaptation to plant cell wall in hemibiotrophic fungi.</title>
        <authorList>
            <consortium name="DOE Joint Genome Institute"/>
            <person name="Baroncelli R."/>
            <person name="Diaz J.F."/>
            <person name="Benocci T."/>
            <person name="Peng M."/>
            <person name="Battaglia E."/>
            <person name="Haridas S."/>
            <person name="Andreopoulos W."/>
            <person name="Labutti K."/>
            <person name="Pangilinan J."/>
            <person name="Floch G.L."/>
            <person name="Makela M.R."/>
            <person name="Henrissat B."/>
            <person name="Grigoriev I.V."/>
            <person name="Crouch J.A."/>
            <person name="De Vries R.P."/>
            <person name="Sukno S.A."/>
            <person name="Thon M.R."/>
        </authorList>
    </citation>
    <scope>NUCLEOTIDE SEQUENCE</scope>
    <source>
        <strain evidence="10">CBS 112980</strain>
    </source>
</reference>
<dbReference type="SUPFAM" id="SSF103473">
    <property type="entry name" value="MFS general substrate transporter"/>
    <property type="match status" value="1"/>
</dbReference>
<dbReference type="Proteomes" id="UP001244207">
    <property type="component" value="Unassembled WGS sequence"/>
</dbReference>